<sequence length="155" mass="17972">MITEKLLERLYLLSDDVLYRDAVNFMHSIGEANSLSGSQMNGLLNIALGNPYSELLKFLQHQQARTTWKKQEAHVPGFYRKLQIKLQRLTVDSISSIAPEGKLSPEEQEELKKLIAQEFIQHLLAENGYMAYQIECKKKQEENQQSMYQRGGKRR</sequence>
<dbReference type="EMBL" id="AP019376">
    <property type="protein sequence ID" value="BBH87717.1"/>
    <property type="molecule type" value="Genomic_DNA"/>
</dbReference>
<dbReference type="AlphaFoldDB" id="A0A455SGY4"/>
<organism evidence="1">
    <name type="scientific">Thermosporothrix sp. COM3</name>
    <dbReference type="NCBI Taxonomy" id="2490863"/>
    <lineage>
        <taxon>Bacteria</taxon>
        <taxon>Bacillati</taxon>
        <taxon>Chloroflexota</taxon>
        <taxon>Ktedonobacteria</taxon>
        <taxon>Ktedonobacterales</taxon>
        <taxon>Thermosporotrichaceae</taxon>
        <taxon>Thermosporothrix</taxon>
    </lineage>
</organism>
<gene>
    <name evidence="1" type="ORF">KTC_24680</name>
</gene>
<reference evidence="1" key="1">
    <citation type="submission" date="2018-12" db="EMBL/GenBank/DDBJ databases">
        <title>Novel natural products biosynthetic potential of the class Ktedonobacteria.</title>
        <authorList>
            <person name="Zheng Y."/>
            <person name="Saitou A."/>
            <person name="Wang C.M."/>
            <person name="Toyoda A."/>
            <person name="Minakuchi Y."/>
            <person name="Sekiguchi Y."/>
            <person name="Ueda K."/>
            <person name="Takano H."/>
            <person name="Sakai Y."/>
            <person name="Yokota A."/>
            <person name="Yabe S."/>
        </authorList>
    </citation>
    <scope>NUCLEOTIDE SEQUENCE</scope>
    <source>
        <strain evidence="1">COM3</strain>
    </source>
</reference>
<name>A0A455SGY4_9CHLR</name>
<accession>A0A455SGY4</accession>
<evidence type="ECO:0000313" key="1">
    <source>
        <dbReference type="EMBL" id="BBH87717.1"/>
    </source>
</evidence>
<proteinExistence type="predicted"/>
<protein>
    <submittedName>
        <fullName evidence="1">Uncharacterized protein</fullName>
    </submittedName>
</protein>